<name>A0ACC0PRD8_RHOML</name>
<keyword evidence="2" id="KW-1185">Reference proteome</keyword>
<proteinExistence type="predicted"/>
<protein>
    <submittedName>
        <fullName evidence="1">Uncharacterized protein</fullName>
    </submittedName>
</protein>
<dbReference type="EMBL" id="CM046389">
    <property type="protein sequence ID" value="KAI8567694.1"/>
    <property type="molecule type" value="Genomic_DNA"/>
</dbReference>
<evidence type="ECO:0000313" key="2">
    <source>
        <dbReference type="Proteomes" id="UP001062846"/>
    </source>
</evidence>
<organism evidence="1 2">
    <name type="scientific">Rhododendron molle</name>
    <name type="common">Chinese azalea</name>
    <name type="synonym">Azalea mollis</name>
    <dbReference type="NCBI Taxonomy" id="49168"/>
    <lineage>
        <taxon>Eukaryota</taxon>
        <taxon>Viridiplantae</taxon>
        <taxon>Streptophyta</taxon>
        <taxon>Embryophyta</taxon>
        <taxon>Tracheophyta</taxon>
        <taxon>Spermatophyta</taxon>
        <taxon>Magnoliopsida</taxon>
        <taxon>eudicotyledons</taxon>
        <taxon>Gunneridae</taxon>
        <taxon>Pentapetalae</taxon>
        <taxon>asterids</taxon>
        <taxon>Ericales</taxon>
        <taxon>Ericaceae</taxon>
        <taxon>Ericoideae</taxon>
        <taxon>Rhodoreae</taxon>
        <taxon>Rhododendron</taxon>
    </lineage>
</organism>
<evidence type="ECO:0000313" key="1">
    <source>
        <dbReference type="EMBL" id="KAI8567694.1"/>
    </source>
</evidence>
<dbReference type="Proteomes" id="UP001062846">
    <property type="component" value="Chromosome 2"/>
</dbReference>
<sequence length="67" mass="7617">MASSSHSSKTGEDSMDVRFVEERHMSVASGFVEESPRVVHFGFDVDQVMLRLMKLESNMDGMMLMMK</sequence>
<reference evidence="1" key="1">
    <citation type="submission" date="2022-02" db="EMBL/GenBank/DDBJ databases">
        <title>Plant Genome Project.</title>
        <authorList>
            <person name="Zhang R.-G."/>
        </authorList>
    </citation>
    <scope>NUCLEOTIDE SEQUENCE</scope>
    <source>
        <strain evidence="1">AT1</strain>
    </source>
</reference>
<comment type="caution">
    <text evidence="1">The sequence shown here is derived from an EMBL/GenBank/DDBJ whole genome shotgun (WGS) entry which is preliminary data.</text>
</comment>
<accession>A0ACC0PRD8</accession>
<gene>
    <name evidence="1" type="ORF">RHMOL_Rhmol02G0141600</name>
</gene>